<reference evidence="2 3" key="1">
    <citation type="submission" date="2019-03" db="EMBL/GenBank/DDBJ databases">
        <title>Genomic Encyclopedia of Type Strains, Phase IV (KMG-IV): sequencing the most valuable type-strain genomes for metagenomic binning, comparative biology and taxonomic classification.</title>
        <authorList>
            <person name="Goeker M."/>
        </authorList>
    </citation>
    <scope>NUCLEOTIDE SEQUENCE [LARGE SCALE GENOMIC DNA]</scope>
    <source>
        <strain evidence="2 3">DSM 15505</strain>
    </source>
</reference>
<evidence type="ECO:0000313" key="2">
    <source>
        <dbReference type="EMBL" id="TDT37053.1"/>
    </source>
</evidence>
<organism evidence="2 3">
    <name type="scientific">Halospina denitrificans</name>
    <dbReference type="NCBI Taxonomy" id="332522"/>
    <lineage>
        <taxon>Bacteria</taxon>
        <taxon>Pseudomonadati</taxon>
        <taxon>Pseudomonadota</taxon>
        <taxon>Gammaproteobacteria</taxon>
        <taxon>Halospina</taxon>
    </lineage>
</organism>
<keyword evidence="1" id="KW-1133">Transmembrane helix</keyword>
<sequence>MYQLLNRLNDKKKVEDQGATKDLSSINLERVGRTRIEDLVSSAREVPWVLTFAQLLWTAGPVTFLALQGGSLLGYGEPVGFKTYLFFAVYVILAALIALIARIMAKTIRGRKEGRARNNITRTLDMIPDLIFTARDLHLSTLTKPQRQQDAAAILLRKQDLGSTAISVAVVDLTNDATLASIAEEIEVFRRAGMFSRIRDLNDKFSEHIEAAMEQLKSYSGEIAELLEYRLQGIAPSQDEGLTRGDQFITQTYAAAHQEDLSLMDLDNVEDVLGLAFELLSGREITRLIIDYEGDWQLAKTLDELERHHNAYRQVKASAVLYLRELAHFLVSSRLTPLTMSVLDKDTDTLLQETSTALTRLVGRLKWSGQSELNQLPGAQRNLKMALRYAKLTRQAIARLEESYVRYVRALERWTLMRERLLEDSGPRRRGTGLRIRENTIALSDEQKLDFAAQFVRYLTDHSFSEGPKGVLRHDLPLSTQHAKHLAIRVVLILQPLIGLDNPSVQRAVESSRGAYLEGLEMGFSADAKAGLGNAVVKELKDDLGPAAELIALRLTKIYRMPLEEPISKFLVDNYGANPERLAFIADSANQADASAETPPIPHEPSMVRSYEQWRAPIEAAEGMLGQLLRQVDTT</sequence>
<gene>
    <name evidence="2" type="ORF">DES49_3005</name>
</gene>
<proteinExistence type="predicted"/>
<evidence type="ECO:0000313" key="3">
    <source>
        <dbReference type="Proteomes" id="UP000295830"/>
    </source>
</evidence>
<dbReference type="Proteomes" id="UP000295830">
    <property type="component" value="Unassembled WGS sequence"/>
</dbReference>
<dbReference type="RefSeq" id="WP_133737220.1">
    <property type="nucleotide sequence ID" value="NZ_SOAX01000008.1"/>
</dbReference>
<keyword evidence="1" id="KW-0812">Transmembrane</keyword>
<evidence type="ECO:0000256" key="1">
    <source>
        <dbReference type="SAM" id="Phobius"/>
    </source>
</evidence>
<feature type="transmembrane region" description="Helical" evidence="1">
    <location>
        <begin position="87"/>
        <end position="105"/>
    </location>
</feature>
<dbReference type="EMBL" id="SOAX01000008">
    <property type="protein sequence ID" value="TDT37053.1"/>
    <property type="molecule type" value="Genomic_DNA"/>
</dbReference>
<feature type="transmembrane region" description="Helical" evidence="1">
    <location>
        <begin position="48"/>
        <end position="67"/>
    </location>
</feature>
<keyword evidence="1" id="KW-0472">Membrane</keyword>
<dbReference type="AlphaFoldDB" id="A0A4R7JJF1"/>
<comment type="caution">
    <text evidence="2">The sequence shown here is derived from an EMBL/GenBank/DDBJ whole genome shotgun (WGS) entry which is preliminary data.</text>
</comment>
<accession>A0A4R7JJF1</accession>
<protein>
    <submittedName>
        <fullName evidence="2">Uncharacterized protein</fullName>
    </submittedName>
</protein>
<keyword evidence="3" id="KW-1185">Reference proteome</keyword>
<name>A0A4R7JJF1_9GAMM</name>
<dbReference type="OrthoDB" id="6394609at2"/>